<evidence type="ECO:0000256" key="3">
    <source>
        <dbReference type="ARBA" id="ARBA00009636"/>
    </source>
</evidence>
<accession>A0A9L0RXA1</accession>
<evidence type="ECO:0000256" key="5">
    <source>
        <dbReference type="ARBA" id="ARBA00022701"/>
    </source>
</evidence>
<sequence length="210" mass="22953">MRECLSIHVGQAGAQMGNACWELYCLEHSIQPDGIMLSGQALGGSEDNFSTFFSETWAGECVPRAVFVDLEPTAIDAVRTGTHRWLFHPEQLISGKEDAANNYARGHYSVGKEIIDVVLEQVRTLADQCTGLQGFLIFNSTGGGTGSSFTSPLTERLSVEYGKKSKLQFPIYPAPPSVHSGWRALQLCPDHSRHHGALELCLHSGQRGHL</sequence>
<evidence type="ECO:0000256" key="4">
    <source>
        <dbReference type="ARBA" id="ARBA00022490"/>
    </source>
</evidence>
<dbReference type="PANTHER" id="PTHR11588">
    <property type="entry name" value="TUBULIN"/>
    <property type="match status" value="1"/>
</dbReference>
<dbReference type="PRINTS" id="PR01161">
    <property type="entry name" value="TUBULIN"/>
</dbReference>
<dbReference type="InterPro" id="IPR002452">
    <property type="entry name" value="Alpha_tubulin"/>
</dbReference>
<evidence type="ECO:0000313" key="13">
    <source>
        <dbReference type="Proteomes" id="UP000002281"/>
    </source>
</evidence>
<comment type="subcellular location">
    <subcellularLocation>
        <location evidence="2">Cytoplasm</location>
        <location evidence="2">Cytoskeleton</location>
    </subcellularLocation>
</comment>
<dbReference type="Proteomes" id="UP000002281">
    <property type="component" value="Chromosome 30"/>
</dbReference>
<name>A0A9L0RXA1_HORSE</name>
<evidence type="ECO:0000256" key="6">
    <source>
        <dbReference type="ARBA" id="ARBA00022741"/>
    </source>
</evidence>
<proteinExistence type="inferred from homology"/>
<dbReference type="GO" id="GO:0007017">
    <property type="term" value="P:microtubule-based process"/>
    <property type="evidence" value="ECO:0007669"/>
    <property type="project" value="InterPro"/>
</dbReference>
<keyword evidence="4" id="KW-0963">Cytoplasm</keyword>
<dbReference type="GO" id="GO:0005200">
    <property type="term" value="F:structural constituent of cytoskeleton"/>
    <property type="evidence" value="ECO:0007669"/>
    <property type="project" value="InterPro"/>
</dbReference>
<keyword evidence="13" id="KW-1185">Reference proteome</keyword>
<keyword evidence="9" id="KW-0206">Cytoskeleton</keyword>
<dbReference type="GO" id="GO:0005874">
    <property type="term" value="C:microtubule"/>
    <property type="evidence" value="ECO:0007669"/>
    <property type="project" value="UniProtKB-KW"/>
</dbReference>
<protein>
    <submittedName>
        <fullName evidence="12">Tubulin alpha 5, pseudo</fullName>
    </submittedName>
</protein>
<evidence type="ECO:0000256" key="7">
    <source>
        <dbReference type="ARBA" id="ARBA00022801"/>
    </source>
</evidence>
<dbReference type="GO" id="GO:0016787">
    <property type="term" value="F:hydrolase activity"/>
    <property type="evidence" value="ECO:0007669"/>
    <property type="project" value="UniProtKB-KW"/>
</dbReference>
<keyword evidence="8" id="KW-0342">GTP-binding</keyword>
<organism evidence="12 13">
    <name type="scientific">Equus caballus</name>
    <name type="common">Horse</name>
    <dbReference type="NCBI Taxonomy" id="9796"/>
    <lineage>
        <taxon>Eukaryota</taxon>
        <taxon>Metazoa</taxon>
        <taxon>Chordata</taxon>
        <taxon>Craniata</taxon>
        <taxon>Vertebrata</taxon>
        <taxon>Euteleostomi</taxon>
        <taxon>Mammalia</taxon>
        <taxon>Eutheria</taxon>
        <taxon>Laurasiatheria</taxon>
        <taxon>Perissodactyla</taxon>
        <taxon>Equidae</taxon>
        <taxon>Equus</taxon>
    </lineage>
</organism>
<keyword evidence="6" id="KW-0547">Nucleotide-binding</keyword>
<evidence type="ECO:0000313" key="12">
    <source>
        <dbReference type="Ensembl" id="ENSECAP00000067307.1"/>
    </source>
</evidence>
<dbReference type="GO" id="GO:0005525">
    <property type="term" value="F:GTP binding"/>
    <property type="evidence" value="ECO:0007669"/>
    <property type="project" value="UniProtKB-KW"/>
</dbReference>
<keyword evidence="7" id="KW-0378">Hydrolase</keyword>
<evidence type="ECO:0000256" key="1">
    <source>
        <dbReference type="ARBA" id="ARBA00001946"/>
    </source>
</evidence>
<comment type="catalytic activity">
    <reaction evidence="10">
        <text>GTP + H2O = GDP + phosphate + H(+)</text>
        <dbReference type="Rhea" id="RHEA:19669"/>
        <dbReference type="ChEBI" id="CHEBI:15377"/>
        <dbReference type="ChEBI" id="CHEBI:15378"/>
        <dbReference type="ChEBI" id="CHEBI:37565"/>
        <dbReference type="ChEBI" id="CHEBI:43474"/>
        <dbReference type="ChEBI" id="CHEBI:58189"/>
    </reaction>
    <physiologicalReaction direction="left-to-right" evidence="10">
        <dbReference type="Rhea" id="RHEA:19670"/>
    </physiologicalReaction>
</comment>
<dbReference type="InterPro" id="IPR000217">
    <property type="entry name" value="Tubulin"/>
</dbReference>
<dbReference type="Pfam" id="PF00091">
    <property type="entry name" value="Tubulin"/>
    <property type="match status" value="1"/>
</dbReference>
<dbReference type="InterPro" id="IPR003008">
    <property type="entry name" value="Tubulin_FtsZ_GTPase"/>
</dbReference>
<dbReference type="GeneTree" id="ENSGT00950000183165"/>
<dbReference type="FunFam" id="3.40.50.1440:FF:000078">
    <property type="entry name" value="Uncharacterized protein"/>
    <property type="match status" value="1"/>
</dbReference>
<evidence type="ECO:0000259" key="11">
    <source>
        <dbReference type="SMART" id="SM00864"/>
    </source>
</evidence>
<evidence type="ECO:0000256" key="10">
    <source>
        <dbReference type="ARBA" id="ARBA00049117"/>
    </source>
</evidence>
<dbReference type="SUPFAM" id="SSF52490">
    <property type="entry name" value="Tubulin nucleotide-binding domain-like"/>
    <property type="match status" value="1"/>
</dbReference>
<dbReference type="PRINTS" id="PR01162">
    <property type="entry name" value="ALPHATUBULIN"/>
</dbReference>
<reference evidence="12" key="3">
    <citation type="submission" date="2025-09" db="UniProtKB">
        <authorList>
            <consortium name="Ensembl"/>
        </authorList>
    </citation>
    <scope>IDENTIFICATION</scope>
    <source>
        <strain evidence="12">Thoroughbred</strain>
    </source>
</reference>
<reference evidence="12" key="2">
    <citation type="submission" date="2025-08" db="UniProtKB">
        <authorList>
            <consortium name="Ensembl"/>
        </authorList>
    </citation>
    <scope>IDENTIFICATION</scope>
    <source>
        <strain evidence="12">Thoroughbred</strain>
    </source>
</reference>
<evidence type="ECO:0000256" key="2">
    <source>
        <dbReference type="ARBA" id="ARBA00004245"/>
    </source>
</evidence>
<comment type="cofactor">
    <cofactor evidence="1">
        <name>Mg(2+)</name>
        <dbReference type="ChEBI" id="CHEBI:18420"/>
    </cofactor>
</comment>
<dbReference type="SMART" id="SM00864">
    <property type="entry name" value="Tubulin"/>
    <property type="match status" value="1"/>
</dbReference>
<comment type="similarity">
    <text evidence="3">Belongs to the tubulin family.</text>
</comment>
<dbReference type="InterPro" id="IPR036525">
    <property type="entry name" value="Tubulin/FtsZ_GTPase_sf"/>
</dbReference>
<evidence type="ECO:0000256" key="8">
    <source>
        <dbReference type="ARBA" id="ARBA00023134"/>
    </source>
</evidence>
<dbReference type="Gene3D" id="3.40.50.1440">
    <property type="entry name" value="Tubulin/FtsZ, GTPase domain"/>
    <property type="match status" value="1"/>
</dbReference>
<evidence type="ECO:0000256" key="9">
    <source>
        <dbReference type="ARBA" id="ARBA00023212"/>
    </source>
</evidence>
<dbReference type="Ensembl" id="ENSECAT00000123430.1">
    <property type="protein sequence ID" value="ENSECAP00000067307.1"/>
    <property type="gene ID" value="ENSECAG00000002714.4"/>
</dbReference>
<reference evidence="12 13" key="1">
    <citation type="journal article" date="2009" name="Science">
        <title>Genome sequence, comparative analysis, and population genetics of the domestic horse.</title>
        <authorList>
            <consortium name="Broad Institute Genome Sequencing Platform"/>
            <consortium name="Broad Institute Whole Genome Assembly Team"/>
            <person name="Wade C.M."/>
            <person name="Giulotto E."/>
            <person name="Sigurdsson S."/>
            <person name="Zoli M."/>
            <person name="Gnerre S."/>
            <person name="Imsland F."/>
            <person name="Lear T.L."/>
            <person name="Adelson D.L."/>
            <person name="Bailey E."/>
            <person name="Bellone R.R."/>
            <person name="Bloecker H."/>
            <person name="Distl O."/>
            <person name="Edgar R.C."/>
            <person name="Garber M."/>
            <person name="Leeb T."/>
            <person name="Mauceli E."/>
            <person name="MacLeod J.N."/>
            <person name="Penedo M.C.T."/>
            <person name="Raison J.M."/>
            <person name="Sharpe T."/>
            <person name="Vogel J."/>
            <person name="Andersson L."/>
            <person name="Antczak D.F."/>
            <person name="Biagi T."/>
            <person name="Binns M.M."/>
            <person name="Chowdhary B.P."/>
            <person name="Coleman S.J."/>
            <person name="Della Valle G."/>
            <person name="Fryc S."/>
            <person name="Guerin G."/>
            <person name="Hasegawa T."/>
            <person name="Hill E.W."/>
            <person name="Jurka J."/>
            <person name="Kiialainen A."/>
            <person name="Lindgren G."/>
            <person name="Liu J."/>
            <person name="Magnani E."/>
            <person name="Mickelson J.R."/>
            <person name="Murray J."/>
            <person name="Nergadze S.G."/>
            <person name="Onofrio R."/>
            <person name="Pedroni S."/>
            <person name="Piras M.F."/>
            <person name="Raudsepp T."/>
            <person name="Rocchi M."/>
            <person name="Roeed K.H."/>
            <person name="Ryder O.A."/>
            <person name="Searle S."/>
            <person name="Skow L."/>
            <person name="Swinburne J.E."/>
            <person name="Syvaenen A.C."/>
            <person name="Tozaki T."/>
            <person name="Valberg S.J."/>
            <person name="Vaudin M."/>
            <person name="White J.R."/>
            <person name="Zody M.C."/>
            <person name="Lander E.S."/>
            <person name="Lindblad-Toh K."/>
        </authorList>
    </citation>
    <scope>NUCLEOTIDE SEQUENCE [LARGE SCALE GENOMIC DNA]</scope>
    <source>
        <strain evidence="12 13">Thoroughbred</strain>
    </source>
</reference>
<feature type="domain" description="Tubulin/FtsZ GTPase" evidence="11">
    <location>
        <begin position="49"/>
        <end position="205"/>
    </location>
</feature>
<keyword evidence="5" id="KW-0493">Microtubule</keyword>
<dbReference type="AlphaFoldDB" id="A0A9L0RXA1"/>